<feature type="region of interest" description="Disordered" evidence="1">
    <location>
        <begin position="43"/>
        <end position="62"/>
    </location>
</feature>
<dbReference type="Proteomes" id="UP001362999">
    <property type="component" value="Unassembled WGS sequence"/>
</dbReference>
<reference evidence="2 3" key="1">
    <citation type="journal article" date="2024" name="J Genomics">
        <title>Draft genome sequencing and assembly of Favolaschia claudopus CIRM-BRFM 2984 isolated from oak limbs.</title>
        <authorList>
            <person name="Navarro D."/>
            <person name="Drula E."/>
            <person name="Chaduli D."/>
            <person name="Cazenave R."/>
            <person name="Ahrendt S."/>
            <person name="Wang J."/>
            <person name="Lipzen A."/>
            <person name="Daum C."/>
            <person name="Barry K."/>
            <person name="Grigoriev I.V."/>
            <person name="Favel A."/>
            <person name="Rosso M.N."/>
            <person name="Martin F."/>
        </authorList>
    </citation>
    <scope>NUCLEOTIDE SEQUENCE [LARGE SCALE GENOMIC DNA]</scope>
    <source>
        <strain evidence="2 3">CIRM-BRFM 2984</strain>
    </source>
</reference>
<organism evidence="2 3">
    <name type="scientific">Favolaschia claudopus</name>
    <dbReference type="NCBI Taxonomy" id="2862362"/>
    <lineage>
        <taxon>Eukaryota</taxon>
        <taxon>Fungi</taxon>
        <taxon>Dikarya</taxon>
        <taxon>Basidiomycota</taxon>
        <taxon>Agaricomycotina</taxon>
        <taxon>Agaricomycetes</taxon>
        <taxon>Agaricomycetidae</taxon>
        <taxon>Agaricales</taxon>
        <taxon>Marasmiineae</taxon>
        <taxon>Mycenaceae</taxon>
        <taxon>Favolaschia</taxon>
    </lineage>
</organism>
<name>A0AAW0AYV1_9AGAR</name>
<sequence length="62" mass="6949">MTHTPSPPPPKKRVAASPADAIAAAWANESRAKQALWFAQDRRKRMEYEAGRKTSDSRRGKL</sequence>
<evidence type="ECO:0000313" key="2">
    <source>
        <dbReference type="EMBL" id="KAK7018833.1"/>
    </source>
</evidence>
<protein>
    <submittedName>
        <fullName evidence="2">Uncharacterized protein</fullName>
    </submittedName>
</protein>
<evidence type="ECO:0000313" key="3">
    <source>
        <dbReference type="Proteomes" id="UP001362999"/>
    </source>
</evidence>
<dbReference type="EMBL" id="JAWWNJ010000045">
    <property type="protein sequence ID" value="KAK7018833.1"/>
    <property type="molecule type" value="Genomic_DNA"/>
</dbReference>
<gene>
    <name evidence="2" type="ORF">R3P38DRAFT_3199942</name>
</gene>
<keyword evidence="3" id="KW-1185">Reference proteome</keyword>
<proteinExistence type="predicted"/>
<accession>A0AAW0AYV1</accession>
<evidence type="ECO:0000256" key="1">
    <source>
        <dbReference type="SAM" id="MobiDB-lite"/>
    </source>
</evidence>
<comment type="caution">
    <text evidence="2">The sequence shown here is derived from an EMBL/GenBank/DDBJ whole genome shotgun (WGS) entry which is preliminary data.</text>
</comment>
<dbReference type="AlphaFoldDB" id="A0AAW0AYV1"/>